<protein>
    <submittedName>
        <fullName evidence="2">Uncharacterized protein</fullName>
    </submittedName>
</protein>
<proteinExistence type="predicted"/>
<feature type="non-terminal residue" evidence="2">
    <location>
        <position position="1"/>
    </location>
</feature>
<dbReference type="EMBL" id="KQ978223">
    <property type="protein sequence ID" value="KYM96269.1"/>
    <property type="molecule type" value="Genomic_DNA"/>
</dbReference>
<feature type="region of interest" description="Disordered" evidence="1">
    <location>
        <begin position="1"/>
        <end position="52"/>
    </location>
</feature>
<organism evidence="2 3">
    <name type="scientific">Cyphomyrmex costatus</name>
    <dbReference type="NCBI Taxonomy" id="456900"/>
    <lineage>
        <taxon>Eukaryota</taxon>
        <taxon>Metazoa</taxon>
        <taxon>Ecdysozoa</taxon>
        <taxon>Arthropoda</taxon>
        <taxon>Hexapoda</taxon>
        <taxon>Insecta</taxon>
        <taxon>Pterygota</taxon>
        <taxon>Neoptera</taxon>
        <taxon>Endopterygota</taxon>
        <taxon>Hymenoptera</taxon>
        <taxon>Apocrita</taxon>
        <taxon>Aculeata</taxon>
        <taxon>Formicoidea</taxon>
        <taxon>Formicidae</taxon>
        <taxon>Myrmicinae</taxon>
        <taxon>Cyphomyrmex</taxon>
    </lineage>
</organism>
<gene>
    <name evidence="2" type="ORF">ALC62_13085</name>
</gene>
<accession>A0A151IAD4</accession>
<feature type="compositionally biased region" description="Polar residues" evidence="1">
    <location>
        <begin position="1"/>
        <end position="11"/>
    </location>
</feature>
<evidence type="ECO:0000313" key="2">
    <source>
        <dbReference type="EMBL" id="KYM96269.1"/>
    </source>
</evidence>
<feature type="compositionally biased region" description="Basic and acidic residues" evidence="1">
    <location>
        <begin position="22"/>
        <end position="39"/>
    </location>
</feature>
<evidence type="ECO:0000256" key="1">
    <source>
        <dbReference type="SAM" id="MobiDB-lite"/>
    </source>
</evidence>
<dbReference type="Proteomes" id="UP000078542">
    <property type="component" value="Unassembled WGS sequence"/>
</dbReference>
<sequence length="52" mass="5613">EQPPHQASTDTVKGLKGCGGRYVHDTHTHDGRAPRRRDQTATTATVRGTAES</sequence>
<keyword evidence="3" id="KW-1185">Reference proteome</keyword>
<name>A0A151IAD4_9HYME</name>
<evidence type="ECO:0000313" key="3">
    <source>
        <dbReference type="Proteomes" id="UP000078542"/>
    </source>
</evidence>
<reference evidence="2 3" key="1">
    <citation type="submission" date="2016-03" db="EMBL/GenBank/DDBJ databases">
        <title>Cyphomyrmex costatus WGS genome.</title>
        <authorList>
            <person name="Nygaard S."/>
            <person name="Hu H."/>
            <person name="Boomsma J."/>
            <person name="Zhang G."/>
        </authorList>
    </citation>
    <scope>NUCLEOTIDE SEQUENCE [LARGE SCALE GENOMIC DNA]</scope>
    <source>
        <strain evidence="2">MS0001</strain>
        <tissue evidence="2">Whole body</tissue>
    </source>
</reference>
<dbReference type="AlphaFoldDB" id="A0A151IAD4"/>
<feature type="compositionally biased region" description="Polar residues" evidence="1">
    <location>
        <begin position="40"/>
        <end position="52"/>
    </location>
</feature>